<evidence type="ECO:0000313" key="6">
    <source>
        <dbReference type="Proteomes" id="UP001224775"/>
    </source>
</evidence>
<dbReference type="InterPro" id="IPR027806">
    <property type="entry name" value="HARBI1_dom"/>
</dbReference>
<gene>
    <name evidence="5" type="ORF">QTG54_012980</name>
</gene>
<feature type="region of interest" description="Disordered" evidence="3">
    <location>
        <begin position="77"/>
        <end position="101"/>
    </location>
</feature>
<evidence type="ECO:0000256" key="2">
    <source>
        <dbReference type="ARBA" id="ARBA00022723"/>
    </source>
</evidence>
<evidence type="ECO:0000313" key="5">
    <source>
        <dbReference type="EMBL" id="KAK1736380.1"/>
    </source>
</evidence>
<dbReference type="EMBL" id="JATAAI010000029">
    <property type="protein sequence ID" value="KAK1736380.1"/>
    <property type="molecule type" value="Genomic_DNA"/>
</dbReference>
<reference evidence="5" key="1">
    <citation type="submission" date="2023-06" db="EMBL/GenBank/DDBJ databases">
        <title>Survivors Of The Sea: Transcriptome response of Skeletonema marinoi to long-term dormancy.</title>
        <authorList>
            <person name="Pinder M.I.M."/>
            <person name="Kourtchenko O."/>
            <person name="Robertson E.K."/>
            <person name="Larsson T."/>
            <person name="Maumus F."/>
            <person name="Osuna-Cruz C.M."/>
            <person name="Vancaester E."/>
            <person name="Stenow R."/>
            <person name="Vandepoele K."/>
            <person name="Ploug H."/>
            <person name="Bruchert V."/>
            <person name="Godhe A."/>
            <person name="Topel M."/>
        </authorList>
    </citation>
    <scope>NUCLEOTIDE SEQUENCE</scope>
    <source>
        <strain evidence="5">R05AC</strain>
    </source>
</reference>
<organism evidence="5 6">
    <name type="scientific">Skeletonema marinoi</name>
    <dbReference type="NCBI Taxonomy" id="267567"/>
    <lineage>
        <taxon>Eukaryota</taxon>
        <taxon>Sar</taxon>
        <taxon>Stramenopiles</taxon>
        <taxon>Ochrophyta</taxon>
        <taxon>Bacillariophyta</taxon>
        <taxon>Coscinodiscophyceae</taxon>
        <taxon>Thalassiosirophycidae</taxon>
        <taxon>Thalassiosirales</taxon>
        <taxon>Skeletonemataceae</taxon>
        <taxon>Skeletonema</taxon>
        <taxon>Skeletonema marinoi-dohrnii complex</taxon>
    </lineage>
</organism>
<comment type="caution">
    <text evidence="5">The sequence shown here is derived from an EMBL/GenBank/DDBJ whole genome shotgun (WGS) entry which is preliminary data.</text>
</comment>
<feature type="compositionally biased region" description="Basic residues" evidence="3">
    <location>
        <begin position="1"/>
        <end position="12"/>
    </location>
</feature>
<proteinExistence type="predicted"/>
<name>A0AAD9D863_9STRA</name>
<dbReference type="AlphaFoldDB" id="A0AAD9D863"/>
<comment type="cofactor">
    <cofactor evidence="1">
        <name>a divalent metal cation</name>
        <dbReference type="ChEBI" id="CHEBI:60240"/>
    </cofactor>
</comment>
<protein>
    <recommendedName>
        <fullName evidence="4">DDE Tnp4 domain-containing protein</fullName>
    </recommendedName>
</protein>
<keyword evidence="6" id="KW-1185">Reference proteome</keyword>
<dbReference type="GO" id="GO:0046872">
    <property type="term" value="F:metal ion binding"/>
    <property type="evidence" value="ECO:0007669"/>
    <property type="project" value="UniProtKB-KW"/>
</dbReference>
<evidence type="ECO:0000256" key="3">
    <source>
        <dbReference type="SAM" id="MobiDB-lite"/>
    </source>
</evidence>
<evidence type="ECO:0000256" key="1">
    <source>
        <dbReference type="ARBA" id="ARBA00001968"/>
    </source>
</evidence>
<sequence length="691" mass="78587">MPRLPRSHRPSRLPRTNANKAASSSPSTVMDKGDEENKHLSDLDLAIDNSIKKSEAEGDLAPLETLLKMKLAIISQKSPKSRRKKAPEPTQQQSAPKTLPLPLTPKDLLSFGLLHAGFSIHRQDNVKMETNIDRFKDVKNRFPAVSFKHLMMTMNWLTLYDKYLVLSGRWNYNHDSIGPIVFECTRMVQSFLKDKIGLHLVDMTVDVPLTMDTVNFTTNEIRTDPNSQWYDPKSHSCGLKYEICLSTTKPQVGSVRGPKPPSVNDMTVFRGGTVEEGKEKWDREAIYWQIPDGSLIITDSGYKGEPTKIMMVTDEMSKEMKDYMGRAKARQESFNGRLKGTFNILGHRFRHNQRTAEKTMELHQTVVHACAVLIQYDYENGHPPTYKCFIDGIIMLRNNITRRLTPRDLLMPPHYLLAPPHCLLTPPQHLLTPPQDLLTPPHYLLTPPQNLLTSSLSRPLAKSVIYAKVSHNICVNNIHQQFEEQSSSSIPPSIPIAGIMEEFHYIDVSFYASIKHIGAKIIVKVEAGENDSLRSLVENAIREKLQNDATMLFTLQKLESVSDRFSCGDLIFEDDDPLSKAAVQKKNLTCETHIERGYYNHRERALKLRALCVHCGEHGPTGTFLLDQNELEARYKCFPICVECLDEKKKVVKNGSTKNAIKAREEKERLTQEIGIVKVTVERFRDNDHLN</sequence>
<dbReference type="Pfam" id="PF13359">
    <property type="entry name" value="DDE_Tnp_4"/>
    <property type="match status" value="1"/>
</dbReference>
<accession>A0AAD9D863</accession>
<feature type="domain" description="DDE Tnp4" evidence="4">
    <location>
        <begin position="212"/>
        <end position="374"/>
    </location>
</feature>
<keyword evidence="2" id="KW-0479">Metal-binding</keyword>
<feature type="compositionally biased region" description="Polar residues" evidence="3">
    <location>
        <begin position="16"/>
        <end position="28"/>
    </location>
</feature>
<feature type="region of interest" description="Disordered" evidence="3">
    <location>
        <begin position="1"/>
        <end position="37"/>
    </location>
</feature>
<dbReference type="Proteomes" id="UP001224775">
    <property type="component" value="Unassembled WGS sequence"/>
</dbReference>
<evidence type="ECO:0000259" key="4">
    <source>
        <dbReference type="Pfam" id="PF13359"/>
    </source>
</evidence>